<protein>
    <submittedName>
        <fullName evidence="3">Isopenicillin-N synthase</fullName>
    </submittedName>
</protein>
<name>A3LU75_PICST</name>
<dbReference type="HOGENOM" id="CLU_010119_10_0_1"/>
<evidence type="ECO:0000259" key="2">
    <source>
        <dbReference type="Pfam" id="PF14226"/>
    </source>
</evidence>
<dbReference type="EMBL" id="CP000498">
    <property type="protein sequence ID" value="ABN66535.2"/>
    <property type="molecule type" value="Genomic_DNA"/>
</dbReference>
<dbReference type="Gene3D" id="2.60.120.330">
    <property type="entry name" value="B-lactam Antibiotic, Isopenicillin N Synthase, Chain"/>
    <property type="match status" value="1"/>
</dbReference>
<dbReference type="Pfam" id="PF14226">
    <property type="entry name" value="DIOX_N"/>
    <property type="match status" value="1"/>
</dbReference>
<dbReference type="RefSeq" id="XP_001384564.2">
    <property type="nucleotide sequence ID" value="XM_001384527.1"/>
</dbReference>
<gene>
    <name evidence="3" type="ORF">PICST_58279</name>
</gene>
<dbReference type="GeneID" id="4838858"/>
<evidence type="ECO:0000313" key="4">
    <source>
        <dbReference type="Proteomes" id="UP000002258"/>
    </source>
</evidence>
<dbReference type="AlphaFoldDB" id="A3LU75"/>
<dbReference type="STRING" id="322104.A3LU75"/>
<evidence type="ECO:0000259" key="1">
    <source>
        <dbReference type="Pfam" id="PF03171"/>
    </source>
</evidence>
<dbReference type="InterPro" id="IPR026992">
    <property type="entry name" value="DIOX_N"/>
</dbReference>
<proteinExistence type="predicted"/>
<sequence length="418" mass="47941">MTQSEVEQIDKKYNVRPFIEAPLSKSDIEPVQLDALDLSLYKDGSEHFETRKKLADQLEKSISTSGFFSVVNHGIDVERFESLKAIAQSLLEIPAEEQGPYLAGAWKSDLEDRTKSVGAERGAGFKPKGYWSMRNGVHDSIVHYNLNNMLHPSFFDDSKNNHHPLVKAHLEEIAGYFRYLHNDVLKKITYLCDIILEIPEGTIWKLYYSVEENDFERSGQGAGRFMLYHNMKAEDEAKVGKNWLRGHSDSGGFTFITSQPILSLQVRDYFTGEWRYVGHTPNAFIVNIADAMEFITGGYFKSSIHRVVSPPEDQKNYRRLVLIYFSSPKNISIVDPEALDSPKLARLGFSKPDEWAKITFKDWYSIKGSLFGRKAVNDSNSDEPNLVLLYGRLHERWHQAEANFTLEEARKRFKVIEI</sequence>
<dbReference type="PANTHER" id="PTHR47990">
    <property type="entry name" value="2-OXOGLUTARATE (2OG) AND FE(II)-DEPENDENT OXYGENASE SUPERFAMILY PROTEIN-RELATED"/>
    <property type="match status" value="1"/>
</dbReference>
<feature type="domain" description="Non-haem dioxygenase N-terminal" evidence="2">
    <location>
        <begin position="35"/>
        <end position="99"/>
    </location>
</feature>
<dbReference type="OMA" id="IFLSGHT"/>
<reference evidence="3 4" key="1">
    <citation type="journal article" date="2007" name="Nat. Biotechnol.">
        <title>Genome sequence of the lignocellulose-bioconverting and xylose-fermenting yeast Pichia stipitis.</title>
        <authorList>
            <person name="Jeffries T.W."/>
            <person name="Grigoriev I.V."/>
            <person name="Grimwood J."/>
            <person name="Laplaza J.M."/>
            <person name="Aerts A."/>
            <person name="Salamov A."/>
            <person name="Schmutz J."/>
            <person name="Lindquist E."/>
            <person name="Dehal P."/>
            <person name="Shapiro H."/>
            <person name="Jin Y.S."/>
            <person name="Passoth V."/>
            <person name="Richardson P.M."/>
        </authorList>
    </citation>
    <scope>NUCLEOTIDE SEQUENCE [LARGE SCALE GENOMIC DNA]</scope>
    <source>
        <strain evidence="4">ATCC 58785 / CBS 6054 / NBRC 10063 / NRRL Y-11545</strain>
    </source>
</reference>
<keyword evidence="4" id="KW-1185">Reference proteome</keyword>
<dbReference type="InterPro" id="IPR027443">
    <property type="entry name" value="IPNS-like_sf"/>
</dbReference>
<organism evidence="3 4">
    <name type="scientific">Scheffersomyces stipitis (strain ATCC 58785 / CBS 6054 / NBRC 10063 / NRRL Y-11545)</name>
    <name type="common">Yeast</name>
    <name type="synonym">Pichia stipitis</name>
    <dbReference type="NCBI Taxonomy" id="322104"/>
    <lineage>
        <taxon>Eukaryota</taxon>
        <taxon>Fungi</taxon>
        <taxon>Dikarya</taxon>
        <taxon>Ascomycota</taxon>
        <taxon>Saccharomycotina</taxon>
        <taxon>Pichiomycetes</taxon>
        <taxon>Debaryomycetaceae</taxon>
        <taxon>Scheffersomyces</taxon>
    </lineage>
</organism>
<feature type="domain" description="Isopenicillin N synthase-like Fe(2+) 2OG dioxygenase" evidence="1">
    <location>
        <begin position="244"/>
        <end position="328"/>
    </location>
</feature>
<dbReference type="Proteomes" id="UP000002258">
    <property type="component" value="Chromosome 4"/>
</dbReference>
<accession>A3LU75</accession>
<dbReference type="SUPFAM" id="SSF51197">
    <property type="entry name" value="Clavaminate synthase-like"/>
    <property type="match status" value="1"/>
</dbReference>
<dbReference type="Pfam" id="PF03171">
    <property type="entry name" value="2OG-FeII_Oxy"/>
    <property type="match status" value="1"/>
</dbReference>
<dbReference type="InterPro" id="IPR044861">
    <property type="entry name" value="IPNS-like_FE2OG_OXY"/>
</dbReference>
<dbReference type="eggNOG" id="KOG0143">
    <property type="taxonomic scope" value="Eukaryota"/>
</dbReference>
<dbReference type="InParanoid" id="A3LU75"/>
<dbReference type="OrthoDB" id="406156at2759"/>
<evidence type="ECO:0000313" key="3">
    <source>
        <dbReference type="EMBL" id="ABN66535.2"/>
    </source>
</evidence>
<dbReference type="PRINTS" id="PR00682">
    <property type="entry name" value="IPNSYNTHASE"/>
</dbReference>
<dbReference type="KEGG" id="pic:PICST_58279"/>
<dbReference type="InterPro" id="IPR050231">
    <property type="entry name" value="Iron_ascorbate_oxido_reductase"/>
</dbReference>